<name>A0A0F9PFQ8_9ZZZZ</name>
<gene>
    <name evidence="1" type="ORF">LCGC14_1143620</name>
</gene>
<dbReference type="EMBL" id="LAZR01005448">
    <property type="protein sequence ID" value="KKM99860.1"/>
    <property type="molecule type" value="Genomic_DNA"/>
</dbReference>
<organism evidence="1">
    <name type="scientific">marine sediment metagenome</name>
    <dbReference type="NCBI Taxonomy" id="412755"/>
    <lineage>
        <taxon>unclassified sequences</taxon>
        <taxon>metagenomes</taxon>
        <taxon>ecological metagenomes</taxon>
    </lineage>
</organism>
<comment type="caution">
    <text evidence="1">The sequence shown here is derived from an EMBL/GenBank/DDBJ whole genome shotgun (WGS) entry which is preliminary data.</text>
</comment>
<evidence type="ECO:0000313" key="1">
    <source>
        <dbReference type="EMBL" id="KKM99860.1"/>
    </source>
</evidence>
<reference evidence="1" key="1">
    <citation type="journal article" date="2015" name="Nature">
        <title>Complex archaea that bridge the gap between prokaryotes and eukaryotes.</title>
        <authorList>
            <person name="Spang A."/>
            <person name="Saw J.H."/>
            <person name="Jorgensen S.L."/>
            <person name="Zaremba-Niedzwiedzka K."/>
            <person name="Martijn J."/>
            <person name="Lind A.E."/>
            <person name="van Eijk R."/>
            <person name="Schleper C."/>
            <person name="Guy L."/>
            <person name="Ettema T.J."/>
        </authorList>
    </citation>
    <scope>NUCLEOTIDE SEQUENCE</scope>
</reference>
<sequence length="177" mass="18611">MAFIIRDFDKLSLSVTANASIPYTYGSTLDNLVTILTSAYFNEVSDVLKINDVITIKSSDKLTMGRVTAVSPNVLVSEIFSKATITATTSSSITTNGQNFLGVDTSGAAVNIVLSNEDIALTAHELVIKDTSGNAGTNTLTISTEGAQTIDGAASIDIVVNFGVARLISFTNNVFTF</sequence>
<proteinExistence type="predicted"/>
<dbReference type="AlphaFoldDB" id="A0A0F9PFQ8"/>
<accession>A0A0F9PFQ8</accession>
<protein>
    <submittedName>
        <fullName evidence="1">Uncharacterized protein</fullName>
    </submittedName>
</protein>